<keyword evidence="3" id="KW-1185">Reference proteome</keyword>
<dbReference type="Proteomes" id="UP001142462">
    <property type="component" value="Unassembled WGS sequence"/>
</dbReference>
<evidence type="ECO:0000313" key="2">
    <source>
        <dbReference type="EMBL" id="GLJ60007.1"/>
    </source>
</evidence>
<feature type="transmembrane region" description="Helical" evidence="1">
    <location>
        <begin position="83"/>
        <end position="103"/>
    </location>
</feature>
<dbReference type="AlphaFoldDB" id="A0A9W6H0J1"/>
<evidence type="ECO:0000256" key="1">
    <source>
        <dbReference type="SAM" id="Phobius"/>
    </source>
</evidence>
<sequence length="157" mass="15140">MTFTGTWPALAACGAGLAHLAVAAGSPWWLLALLCAAGVAELGWGAAALRAGRIVASRAALGGSLALALLTTAIGVAGGMGPAPMAVAIALLLVVAAAAARAVRRRARAAPGGTARAVLGMLVAATLVAAVTTPALSLTEPGTHAVPHGEMHGGHAH</sequence>
<feature type="transmembrane region" description="Helical" evidence="1">
    <location>
        <begin position="28"/>
        <end position="47"/>
    </location>
</feature>
<feature type="transmembrane region" description="Helical" evidence="1">
    <location>
        <begin position="115"/>
        <end position="136"/>
    </location>
</feature>
<keyword evidence="1" id="KW-1133">Transmembrane helix</keyword>
<evidence type="ECO:0000313" key="3">
    <source>
        <dbReference type="Proteomes" id="UP001142462"/>
    </source>
</evidence>
<accession>A0A9W6H0J1</accession>
<comment type="caution">
    <text evidence="2">The sequence shown here is derived from an EMBL/GenBank/DDBJ whole genome shotgun (WGS) entry which is preliminary data.</text>
</comment>
<reference evidence="2" key="2">
    <citation type="submission" date="2023-01" db="EMBL/GenBank/DDBJ databases">
        <authorList>
            <person name="Sun Q."/>
            <person name="Evtushenko L."/>
        </authorList>
    </citation>
    <scope>NUCLEOTIDE SEQUENCE</scope>
    <source>
        <strain evidence="2">VKM Ac-1020</strain>
    </source>
</reference>
<feature type="transmembrane region" description="Helical" evidence="1">
    <location>
        <begin position="59"/>
        <end position="77"/>
    </location>
</feature>
<name>A0A9W6H0J1_9MICO</name>
<dbReference type="EMBL" id="BSEJ01000001">
    <property type="protein sequence ID" value="GLJ60007.1"/>
    <property type="molecule type" value="Genomic_DNA"/>
</dbReference>
<keyword evidence="1" id="KW-0812">Transmembrane</keyword>
<dbReference type="RefSeq" id="WP_271171740.1">
    <property type="nucleotide sequence ID" value="NZ_BSEJ01000001.1"/>
</dbReference>
<reference evidence="2" key="1">
    <citation type="journal article" date="2014" name="Int. J. Syst. Evol. Microbiol.">
        <title>Complete genome sequence of Corynebacterium casei LMG S-19264T (=DSM 44701T), isolated from a smear-ripened cheese.</title>
        <authorList>
            <consortium name="US DOE Joint Genome Institute (JGI-PGF)"/>
            <person name="Walter F."/>
            <person name="Albersmeier A."/>
            <person name="Kalinowski J."/>
            <person name="Ruckert C."/>
        </authorList>
    </citation>
    <scope>NUCLEOTIDE SEQUENCE</scope>
    <source>
        <strain evidence="2">VKM Ac-1020</strain>
    </source>
</reference>
<keyword evidence="1" id="KW-0472">Membrane</keyword>
<proteinExistence type="predicted"/>
<gene>
    <name evidence="2" type="ORF">GCM10017576_01360</name>
</gene>
<protein>
    <submittedName>
        <fullName evidence="2">Uncharacterized protein</fullName>
    </submittedName>
</protein>
<organism evidence="2 3">
    <name type="scientific">Microbacterium barkeri</name>
    <dbReference type="NCBI Taxonomy" id="33917"/>
    <lineage>
        <taxon>Bacteria</taxon>
        <taxon>Bacillati</taxon>
        <taxon>Actinomycetota</taxon>
        <taxon>Actinomycetes</taxon>
        <taxon>Micrococcales</taxon>
        <taxon>Microbacteriaceae</taxon>
        <taxon>Microbacterium</taxon>
    </lineage>
</organism>